<dbReference type="OrthoDB" id="270970at2759"/>
<feature type="non-terminal residue" evidence="1">
    <location>
        <position position="54"/>
    </location>
</feature>
<proteinExistence type="predicted"/>
<protein>
    <submittedName>
        <fullName evidence="1">Uncharacterized protein</fullName>
    </submittedName>
</protein>
<sequence>MRYTMLRIMMIWRSSFFKYKSEIKHVLQVLYEVIDINEEIMLPVVRPTTVKYVR</sequence>
<evidence type="ECO:0000313" key="2">
    <source>
        <dbReference type="Proteomes" id="UP000242913"/>
    </source>
</evidence>
<organism evidence="1 2">
    <name type="scientific">Onchocerca flexuosa</name>
    <dbReference type="NCBI Taxonomy" id="387005"/>
    <lineage>
        <taxon>Eukaryota</taxon>
        <taxon>Metazoa</taxon>
        <taxon>Ecdysozoa</taxon>
        <taxon>Nematoda</taxon>
        <taxon>Chromadorea</taxon>
        <taxon>Rhabditida</taxon>
        <taxon>Spirurina</taxon>
        <taxon>Spiruromorpha</taxon>
        <taxon>Filarioidea</taxon>
        <taxon>Onchocercidae</taxon>
        <taxon>Onchocerca</taxon>
    </lineage>
</organism>
<reference evidence="1 2" key="1">
    <citation type="submission" date="2015-12" db="EMBL/GenBank/DDBJ databases">
        <title>Draft genome of the nematode, Onchocerca flexuosa.</title>
        <authorList>
            <person name="Mitreva M."/>
        </authorList>
    </citation>
    <scope>NUCLEOTIDE SEQUENCE [LARGE SCALE GENOMIC DNA]</scope>
    <source>
        <strain evidence="1">Red Deer</strain>
    </source>
</reference>
<keyword evidence="2" id="KW-1185">Reference proteome</keyword>
<evidence type="ECO:0000313" key="1">
    <source>
        <dbReference type="EMBL" id="OZC08855.1"/>
    </source>
</evidence>
<dbReference type="EMBL" id="KZ270001">
    <property type="protein sequence ID" value="OZC08855.1"/>
    <property type="molecule type" value="Genomic_DNA"/>
</dbReference>
<gene>
    <name evidence="1" type="ORF">X798_04087</name>
</gene>
<accession>A0A238BVW3</accession>
<dbReference type="Proteomes" id="UP000242913">
    <property type="component" value="Unassembled WGS sequence"/>
</dbReference>
<name>A0A238BVW3_9BILA</name>
<dbReference type="AlphaFoldDB" id="A0A238BVW3"/>